<evidence type="ECO:0000313" key="1">
    <source>
        <dbReference type="EMBL" id="GAI99706.1"/>
    </source>
</evidence>
<accession>X1U7W2</accession>
<comment type="caution">
    <text evidence="1">The sequence shown here is derived from an EMBL/GenBank/DDBJ whole genome shotgun (WGS) entry which is preliminary data.</text>
</comment>
<reference evidence="1" key="1">
    <citation type="journal article" date="2014" name="Front. Microbiol.">
        <title>High frequency of phylogenetically diverse reductive dehalogenase-homologous genes in deep subseafloor sedimentary metagenomes.</title>
        <authorList>
            <person name="Kawai M."/>
            <person name="Futagami T."/>
            <person name="Toyoda A."/>
            <person name="Takaki Y."/>
            <person name="Nishi S."/>
            <person name="Hori S."/>
            <person name="Arai W."/>
            <person name="Tsubouchi T."/>
            <person name="Morono Y."/>
            <person name="Uchiyama I."/>
            <person name="Ito T."/>
            <person name="Fujiyama A."/>
            <person name="Inagaki F."/>
            <person name="Takami H."/>
        </authorList>
    </citation>
    <scope>NUCLEOTIDE SEQUENCE</scope>
    <source>
        <strain evidence="1">Expedition CK06-06</strain>
    </source>
</reference>
<feature type="non-terminal residue" evidence="1">
    <location>
        <position position="1"/>
    </location>
</feature>
<proteinExistence type="predicted"/>
<protein>
    <submittedName>
        <fullName evidence="1">Uncharacterized protein</fullName>
    </submittedName>
</protein>
<name>X1U7W2_9ZZZZ</name>
<gene>
    <name evidence="1" type="ORF">S12H4_29731</name>
</gene>
<dbReference type="EMBL" id="BARW01017177">
    <property type="protein sequence ID" value="GAI99706.1"/>
    <property type="molecule type" value="Genomic_DNA"/>
</dbReference>
<sequence length="50" mass="5964">AFSLKYELASLYEELEDSLKALQLFLDVKKWKSDYRDVNKRLKKLAKTIN</sequence>
<dbReference type="AlphaFoldDB" id="X1U7W2"/>
<organism evidence="1">
    <name type="scientific">marine sediment metagenome</name>
    <dbReference type="NCBI Taxonomy" id="412755"/>
    <lineage>
        <taxon>unclassified sequences</taxon>
        <taxon>metagenomes</taxon>
        <taxon>ecological metagenomes</taxon>
    </lineage>
</organism>